<dbReference type="InterPro" id="IPR024185">
    <property type="entry name" value="FTHF_cligase-like_sf"/>
</dbReference>
<dbReference type="GO" id="GO:0004672">
    <property type="term" value="F:protein kinase activity"/>
    <property type="evidence" value="ECO:0007669"/>
    <property type="project" value="InterPro"/>
</dbReference>
<dbReference type="Proteomes" id="UP000595437">
    <property type="component" value="Chromosome 21"/>
</dbReference>
<evidence type="ECO:0000313" key="2">
    <source>
        <dbReference type="Proteomes" id="UP000595437"/>
    </source>
</evidence>
<dbReference type="Gene3D" id="3.40.50.10420">
    <property type="entry name" value="NagB/RpiA/CoA transferase-like"/>
    <property type="match status" value="1"/>
</dbReference>
<protein>
    <submittedName>
        <fullName evidence="1">Uncharacterized protein</fullName>
    </submittedName>
</protein>
<feature type="non-terminal residue" evidence="1">
    <location>
        <position position="141"/>
    </location>
</feature>
<evidence type="ECO:0000313" key="1">
    <source>
        <dbReference type="EMBL" id="QQP31656.1"/>
    </source>
</evidence>
<dbReference type="OrthoDB" id="433414at2759"/>
<dbReference type="SUPFAM" id="SSF100950">
    <property type="entry name" value="NagB/RpiA/CoA transferase-like"/>
    <property type="match status" value="1"/>
</dbReference>
<dbReference type="AlphaFoldDB" id="A0A7T8GL66"/>
<dbReference type="InterPro" id="IPR002698">
    <property type="entry name" value="FTHF_cligase"/>
</dbReference>
<gene>
    <name evidence="1" type="ORF">FKW44_025332</name>
</gene>
<dbReference type="InterPro" id="IPR037171">
    <property type="entry name" value="NagB/RpiA_transferase-like"/>
</dbReference>
<dbReference type="Pfam" id="PF01812">
    <property type="entry name" value="5-FTHF_cyc-lig"/>
    <property type="match status" value="1"/>
</dbReference>
<dbReference type="PROSITE" id="PS00109">
    <property type="entry name" value="PROTEIN_KINASE_TYR"/>
    <property type="match status" value="1"/>
</dbReference>
<dbReference type="InterPro" id="IPR008266">
    <property type="entry name" value="Tyr_kinase_AS"/>
</dbReference>
<dbReference type="GO" id="GO:0005737">
    <property type="term" value="C:cytoplasm"/>
    <property type="evidence" value="ECO:0007669"/>
    <property type="project" value="TreeGrafter"/>
</dbReference>
<dbReference type="EMBL" id="CP045910">
    <property type="protein sequence ID" value="QQP31656.1"/>
    <property type="molecule type" value="Genomic_DNA"/>
</dbReference>
<dbReference type="PANTHER" id="PTHR13017">
    <property type="entry name" value="5-FORMYLTETRAHYDROFOLATE CYCLO-LIGASE-RELATED"/>
    <property type="match status" value="1"/>
</dbReference>
<keyword evidence="2" id="KW-1185">Reference proteome</keyword>
<reference evidence="2" key="1">
    <citation type="submission" date="2021-01" db="EMBL/GenBank/DDBJ databases">
        <title>Caligus Genome Assembly.</title>
        <authorList>
            <person name="Gallardo-Escarate C."/>
        </authorList>
    </citation>
    <scope>NUCLEOTIDE SEQUENCE [LARGE SCALE GENOMIC DNA]</scope>
</reference>
<accession>A0A7T8GL66</accession>
<sequence length="141" mass="15748">MIPLREEILRRKHLLYVNHPDLSVDNVLYRLAATPDWPWLQYRAAVKKLGILQFGEPLKLGFKSTIQKIDILVLGSVAVATNGVRLGTGEGFPDMEWGMLSDSGALENPLVVTLVADEQVLEPEFLPLDLLEPHDLPVDII</sequence>
<name>A0A7T8GL66_CALRO</name>
<organism evidence="1 2">
    <name type="scientific">Caligus rogercresseyi</name>
    <name type="common">Sea louse</name>
    <dbReference type="NCBI Taxonomy" id="217165"/>
    <lineage>
        <taxon>Eukaryota</taxon>
        <taxon>Metazoa</taxon>
        <taxon>Ecdysozoa</taxon>
        <taxon>Arthropoda</taxon>
        <taxon>Crustacea</taxon>
        <taxon>Multicrustacea</taxon>
        <taxon>Hexanauplia</taxon>
        <taxon>Copepoda</taxon>
        <taxon>Siphonostomatoida</taxon>
        <taxon>Caligidae</taxon>
        <taxon>Caligus</taxon>
    </lineage>
</organism>
<dbReference type="PANTHER" id="PTHR13017:SF0">
    <property type="entry name" value="METHENYLTETRAHYDROFOLATE SYNTHASE DOMAIN-CONTAINING PROTEIN"/>
    <property type="match status" value="1"/>
</dbReference>
<proteinExistence type="predicted"/>